<keyword evidence="9" id="KW-1185">Reference proteome</keyword>
<keyword evidence="2 6" id="KW-0812">Transmembrane</keyword>
<feature type="domain" description="Late embryogenesis abundant protein LEA-2 subgroup" evidence="7">
    <location>
        <begin position="119"/>
        <end position="214"/>
    </location>
</feature>
<dbReference type="EMBL" id="JAIWQS010000011">
    <property type="protein sequence ID" value="KAJ8749878.1"/>
    <property type="molecule type" value="Genomic_DNA"/>
</dbReference>
<accession>A0AAV8SCH4</accession>
<feature type="transmembrane region" description="Helical" evidence="6">
    <location>
        <begin position="63"/>
        <end position="85"/>
    </location>
</feature>
<dbReference type="AlphaFoldDB" id="A0AAV8SCH4"/>
<dbReference type="Proteomes" id="UP001159364">
    <property type="component" value="Linkage Group LG11"/>
</dbReference>
<dbReference type="Pfam" id="PF03168">
    <property type="entry name" value="LEA_2"/>
    <property type="match status" value="1"/>
</dbReference>
<reference evidence="8 9" key="1">
    <citation type="submission" date="2021-09" db="EMBL/GenBank/DDBJ databases">
        <title>Genomic insights and catalytic innovation underlie evolution of tropane alkaloids biosynthesis.</title>
        <authorList>
            <person name="Wang Y.-J."/>
            <person name="Tian T."/>
            <person name="Huang J.-P."/>
            <person name="Huang S.-X."/>
        </authorList>
    </citation>
    <scope>NUCLEOTIDE SEQUENCE [LARGE SCALE GENOMIC DNA]</scope>
    <source>
        <strain evidence="8">KIB-2018</strain>
        <tissue evidence="8">Leaf</tissue>
    </source>
</reference>
<feature type="region of interest" description="Disordered" evidence="5">
    <location>
        <begin position="1"/>
        <end position="27"/>
    </location>
</feature>
<dbReference type="PANTHER" id="PTHR31234:SF55">
    <property type="entry name" value="LATE EMBRYOGENESIS ABUNDANT (LEA) HYDROXYPROLINE-RICH GLYCOPROTEIN FAMILY"/>
    <property type="match status" value="1"/>
</dbReference>
<keyword evidence="3 6" id="KW-1133">Transmembrane helix</keyword>
<dbReference type="InterPro" id="IPR004864">
    <property type="entry name" value="LEA_2"/>
</dbReference>
<protein>
    <recommendedName>
        <fullName evidence="7">Late embryogenesis abundant protein LEA-2 subgroup domain-containing protein</fullName>
    </recommendedName>
</protein>
<proteinExistence type="predicted"/>
<comment type="caution">
    <text evidence="8">The sequence shown here is derived from an EMBL/GenBank/DDBJ whole genome shotgun (WGS) entry which is preliminary data.</text>
</comment>
<dbReference type="InterPro" id="IPR044839">
    <property type="entry name" value="NDR1-like"/>
</dbReference>
<name>A0AAV8SCH4_9ROSI</name>
<evidence type="ECO:0000259" key="7">
    <source>
        <dbReference type="Pfam" id="PF03168"/>
    </source>
</evidence>
<keyword evidence="4 6" id="KW-0472">Membrane</keyword>
<evidence type="ECO:0000313" key="8">
    <source>
        <dbReference type="EMBL" id="KAJ8749878.1"/>
    </source>
</evidence>
<dbReference type="GO" id="GO:0098542">
    <property type="term" value="P:defense response to other organism"/>
    <property type="evidence" value="ECO:0007669"/>
    <property type="project" value="InterPro"/>
</dbReference>
<comment type="subcellular location">
    <subcellularLocation>
        <location evidence="1">Membrane</location>
        <topology evidence="1">Single-pass membrane protein</topology>
    </subcellularLocation>
</comment>
<evidence type="ECO:0000256" key="5">
    <source>
        <dbReference type="SAM" id="MobiDB-lite"/>
    </source>
</evidence>
<evidence type="ECO:0000256" key="4">
    <source>
        <dbReference type="ARBA" id="ARBA00023136"/>
    </source>
</evidence>
<organism evidence="8 9">
    <name type="scientific">Erythroxylum novogranatense</name>
    <dbReference type="NCBI Taxonomy" id="1862640"/>
    <lineage>
        <taxon>Eukaryota</taxon>
        <taxon>Viridiplantae</taxon>
        <taxon>Streptophyta</taxon>
        <taxon>Embryophyta</taxon>
        <taxon>Tracheophyta</taxon>
        <taxon>Spermatophyta</taxon>
        <taxon>Magnoliopsida</taxon>
        <taxon>eudicotyledons</taxon>
        <taxon>Gunneridae</taxon>
        <taxon>Pentapetalae</taxon>
        <taxon>rosids</taxon>
        <taxon>fabids</taxon>
        <taxon>Malpighiales</taxon>
        <taxon>Erythroxylaceae</taxon>
        <taxon>Erythroxylum</taxon>
    </lineage>
</organism>
<dbReference type="PANTHER" id="PTHR31234">
    <property type="entry name" value="LATE EMBRYOGENESIS ABUNDANT (LEA) HYDROXYPROLINE-RICH GLYCOPROTEIN FAMILY"/>
    <property type="match status" value="1"/>
</dbReference>
<evidence type="ECO:0000256" key="2">
    <source>
        <dbReference type="ARBA" id="ARBA00022692"/>
    </source>
</evidence>
<evidence type="ECO:0000256" key="1">
    <source>
        <dbReference type="ARBA" id="ARBA00004167"/>
    </source>
</evidence>
<dbReference type="GO" id="GO:0005886">
    <property type="term" value="C:plasma membrane"/>
    <property type="evidence" value="ECO:0007669"/>
    <property type="project" value="TreeGrafter"/>
</dbReference>
<evidence type="ECO:0000256" key="6">
    <source>
        <dbReference type="SAM" id="Phobius"/>
    </source>
</evidence>
<evidence type="ECO:0000313" key="9">
    <source>
        <dbReference type="Proteomes" id="UP001159364"/>
    </source>
</evidence>
<sequence length="247" mass="27550">MQDPSRPTTGYPPPNGNPTSGTAGTHHFEQPYSNNNSYFYYYNNQQHQPSFYSDHGVFLLRRLVVSVIAVTVIFFTILVIMWLAVRPRLPDFQLTSLSVSNFNLSSSSQTVTGNWHALFRVYNPNKKMKISYDVVDSSVLYRSEILSQTRVVPFKQDTRSQSLVEASYSVVNTYVDGWVVSDINGERSRGSVGFNVKVVANVGFKVGGFGARRRLLRVFCDDVSVGVTLSSKSGNLTGGTKDCRVYA</sequence>
<gene>
    <name evidence="8" type="ORF">K2173_013793</name>
</gene>
<evidence type="ECO:0000256" key="3">
    <source>
        <dbReference type="ARBA" id="ARBA00022989"/>
    </source>
</evidence>